<dbReference type="EMBL" id="CP037867">
    <property type="protein sequence ID" value="QBM28500.1"/>
    <property type="molecule type" value="Genomic_DNA"/>
</dbReference>
<proteinExistence type="predicted"/>
<gene>
    <name evidence="1" type="ORF">HPF_12440</name>
</gene>
<evidence type="ECO:0000313" key="2">
    <source>
        <dbReference type="Proteomes" id="UP000293912"/>
    </source>
</evidence>
<dbReference type="Proteomes" id="UP000293912">
    <property type="component" value="Chromosome"/>
</dbReference>
<evidence type="ECO:0000313" key="1">
    <source>
        <dbReference type="EMBL" id="QBM28500.1"/>
    </source>
</evidence>
<dbReference type="RefSeq" id="WP_133156795.1">
    <property type="nucleotide sequence ID" value="NZ_CP037867.1"/>
</dbReference>
<accession>A0A4P6WXZ0</accession>
<keyword evidence="2" id="KW-1185">Reference proteome</keyword>
<protein>
    <submittedName>
        <fullName evidence="1">Uncharacterized protein</fullName>
    </submittedName>
</protein>
<dbReference type="AlphaFoldDB" id="A0A4P6WXZ0"/>
<organism evidence="1 2">
    <name type="scientific">Hydrogenophaga pseudoflava</name>
    <name type="common">Pseudomonas carboxydoflava</name>
    <dbReference type="NCBI Taxonomy" id="47421"/>
    <lineage>
        <taxon>Bacteria</taxon>
        <taxon>Pseudomonadati</taxon>
        <taxon>Pseudomonadota</taxon>
        <taxon>Betaproteobacteria</taxon>
        <taxon>Burkholderiales</taxon>
        <taxon>Comamonadaceae</taxon>
        <taxon>Hydrogenophaga</taxon>
    </lineage>
</organism>
<sequence>MLHPSVAPEFRAASSVYPEPQRPFFHVLLDRLQTDASPPPAAAALAALDADQGSPIEWSEEDVVLLHWRLLKEIGRLADPETPLEEKFDTLRWVFTERDKDLRPFSFVSCLRVVGCSPLSPLPYCGLVDVEEVRDFIRLAIPHWLQQTLKRYPSWVREAIVDHPDWVEARLARNPQWINEEVRRFASEGDLFA</sequence>
<name>A0A4P6WXZ0_HYDPS</name>
<dbReference type="KEGG" id="hpse:HPF_12440"/>
<reference evidence="1 2" key="1">
    <citation type="submission" date="2019-03" db="EMBL/GenBank/DDBJ databases">
        <authorList>
            <person name="Sebastian G."/>
            <person name="Baumann P."/>
            <person name="Ruckert C."/>
            <person name="Kalinowski J."/>
            <person name="Nebel B."/>
            <person name="Takors R."/>
            <person name="Blombach B."/>
        </authorList>
    </citation>
    <scope>NUCLEOTIDE SEQUENCE [LARGE SCALE GENOMIC DNA]</scope>
    <source>
        <strain evidence="1 2">DSM 1084</strain>
    </source>
</reference>